<gene>
    <name evidence="1" type="ORF">SAMN04488105_12330</name>
</gene>
<proteinExistence type="predicted"/>
<dbReference type="Proteomes" id="UP000198994">
    <property type="component" value="Unassembled WGS sequence"/>
</dbReference>
<accession>A0A1G7LF99</accession>
<evidence type="ECO:0000313" key="1">
    <source>
        <dbReference type="EMBL" id="SDF47639.1"/>
    </source>
</evidence>
<dbReference type="AlphaFoldDB" id="A0A1G7LF99"/>
<dbReference type="STRING" id="282683.SAMN04488105_12330"/>
<keyword evidence="2" id="KW-1185">Reference proteome</keyword>
<dbReference type="InterPro" id="IPR021736">
    <property type="entry name" value="DUF3305"/>
</dbReference>
<dbReference type="EMBL" id="FNAV01000023">
    <property type="protein sequence ID" value="SDF47639.1"/>
    <property type="molecule type" value="Genomic_DNA"/>
</dbReference>
<sequence>MTQEQKPYRSMPIGVVVKRQPGVTRWAKYAWKATSILPGAGDAHWRELRREGDVVEFHAGTATLELFGAETEAYVHGLGAQVPCLYVIMRQMPGTPDTPFEILLVTASPYEAQDYCDTGEELVEKVAMTPGIEAWVRDFVELFHEDEEFVKRRRHRERVDKVEDGIGDPRIGGVGDVYASPALQRRRMQ</sequence>
<evidence type="ECO:0000313" key="2">
    <source>
        <dbReference type="Proteomes" id="UP000198994"/>
    </source>
</evidence>
<organism evidence="1 2">
    <name type="scientific">Salipiger thiooxidans</name>
    <dbReference type="NCBI Taxonomy" id="282683"/>
    <lineage>
        <taxon>Bacteria</taxon>
        <taxon>Pseudomonadati</taxon>
        <taxon>Pseudomonadota</taxon>
        <taxon>Alphaproteobacteria</taxon>
        <taxon>Rhodobacterales</taxon>
        <taxon>Roseobacteraceae</taxon>
        <taxon>Salipiger</taxon>
    </lineage>
</organism>
<name>A0A1G7LF99_9RHOB</name>
<reference evidence="2" key="1">
    <citation type="submission" date="2016-10" db="EMBL/GenBank/DDBJ databases">
        <authorList>
            <person name="Varghese N."/>
            <person name="Submissions S."/>
        </authorList>
    </citation>
    <scope>NUCLEOTIDE SEQUENCE [LARGE SCALE GENOMIC DNA]</scope>
    <source>
        <strain evidence="2">DSM 10146</strain>
    </source>
</reference>
<evidence type="ECO:0008006" key="3">
    <source>
        <dbReference type="Google" id="ProtNLM"/>
    </source>
</evidence>
<protein>
    <recommendedName>
        <fullName evidence="3">Molybdopterin-guanine dinucleotide biosynthesis protein A</fullName>
    </recommendedName>
</protein>
<dbReference type="Pfam" id="PF11749">
    <property type="entry name" value="DUF3305"/>
    <property type="match status" value="1"/>
</dbReference>